<dbReference type="Pfam" id="PF13432">
    <property type="entry name" value="TPR_16"/>
    <property type="match status" value="1"/>
</dbReference>
<keyword evidence="4" id="KW-1185">Reference proteome</keyword>
<dbReference type="GO" id="GO:0051301">
    <property type="term" value="P:cell division"/>
    <property type="evidence" value="ECO:0007669"/>
    <property type="project" value="TreeGrafter"/>
</dbReference>
<evidence type="ECO:0000256" key="2">
    <source>
        <dbReference type="SAM" id="SignalP"/>
    </source>
</evidence>
<feature type="signal peptide" evidence="2">
    <location>
        <begin position="1"/>
        <end position="18"/>
    </location>
</feature>
<dbReference type="EMBL" id="JAAIKD010000002">
    <property type="protein sequence ID" value="NEV93389.1"/>
    <property type="molecule type" value="Genomic_DNA"/>
</dbReference>
<evidence type="ECO:0000256" key="1">
    <source>
        <dbReference type="PROSITE-ProRule" id="PRU00339"/>
    </source>
</evidence>
<keyword evidence="1" id="KW-0802">TPR repeat</keyword>
<dbReference type="SUPFAM" id="SSF81901">
    <property type="entry name" value="HCP-like"/>
    <property type="match status" value="1"/>
</dbReference>
<dbReference type="Pfam" id="PF13174">
    <property type="entry name" value="TPR_6"/>
    <property type="match status" value="2"/>
</dbReference>
<dbReference type="PROSITE" id="PS50005">
    <property type="entry name" value="TPR"/>
    <property type="match status" value="5"/>
</dbReference>
<evidence type="ECO:0000313" key="3">
    <source>
        <dbReference type="EMBL" id="NEV93389.1"/>
    </source>
</evidence>
<dbReference type="PANTHER" id="PTHR12558:SF44">
    <property type="entry name" value="TETRATRICOPEPTIDE REPEAT-CONTAINING PROTEIN"/>
    <property type="match status" value="1"/>
</dbReference>
<sequence length="1003" mass="115833">MPKILFSLILLAFTSAQAQQSQQFVDVLGEYQEAIHLYEQNQFEAASQAFRELYSDLNSDKLKSDTEYYLAKCAIELGKSGADEMMEGFIENHPTSLKTNKAYLEVGNYYFQNKDFHKANTWLSKVNTGSLSRSELKTYQFNYAYINFRLKNYQKAQQLFEHVRNDKEYGAQAKYYIGFIAYEENQFQSASDLFEEAKREGLNGNNISYFQSDMNFKLGNFEKAIELGLEQLPKSNARERSQLNKIIGESYFNLKDYDKAIAYLKEYRGDRGKWNNTDYYQLGYAYYQTGDFESAVEEFSKIIDGQDVVAQNAYYHLAKAYLKTDRKTQALNAFKNVSEMNYDEELKTNAFLNYAKLSYEIGNSYQPVPEILQTYLETYPDSEEAEVVEKLLIDSYLTSKNYLKAISMLEGSRDYDNKLALQKVAYYYGIELFKDNQFQEAKAYFNTSLAQRLDSEYTAKATFWKAEADYALGNFGMALIGYKEFKGMTSAQKLPEYYSIDYNIAYSYFKTKNYRLAASFFEDFIKVERPSQQLHDAYVRLGDARFALGQYWPAMEAYNSAIAMKNYKSDYAFFQKAYSYGFVDRNAQKLESLTEFVDTYPNSIYKDDALFELGNTYVAENNDQKAIEAYQNIITNYKQSLYYPKALSKQALIYFNNENYSDALANFKQLVSEFPNSQEALQAVQTVRLIYIDMGEIDQYASWVNTLDFVEVADSDIEEATYLAAENKFLDNDTKKAISLFKTYLEEFPKGRNSLKSNFYLAQLLYNEGNAQEALPYYVEVINRSSSEFTEESLRRLSQIYLSNENYEKAITTLSRLEKEASFSQNVLFAQSNLMKAYYEIKNYDQALAYAELILSKDISDEEVMSDALVFIARSSLKTGDEARAESAYQEVLEMATGKLKAEALYYDAYFKNKAEAYEASTAVVQDLTKNYSRYREFGVKGLLLMAKNFNALGDNYQATYILENIIKNFQSYPEVISEAEELLQSIKTDAAETNSSVEVNQN</sequence>
<feature type="repeat" description="TPR" evidence="1">
    <location>
        <begin position="644"/>
        <end position="677"/>
    </location>
</feature>
<comment type="caution">
    <text evidence="3">The sequence shown here is derived from an EMBL/GenBank/DDBJ whole genome shotgun (WGS) entry which is preliminary data.</text>
</comment>
<dbReference type="Pfam" id="PF13181">
    <property type="entry name" value="TPR_8"/>
    <property type="match status" value="1"/>
</dbReference>
<dbReference type="InterPro" id="IPR011990">
    <property type="entry name" value="TPR-like_helical_dom_sf"/>
</dbReference>
<proteinExistence type="predicted"/>
<name>A0A6B3QYY9_9FLAO</name>
<feature type="repeat" description="TPR" evidence="1">
    <location>
        <begin position="311"/>
        <end position="344"/>
    </location>
</feature>
<feature type="repeat" description="TPR" evidence="1">
    <location>
        <begin position="607"/>
        <end position="640"/>
    </location>
</feature>
<dbReference type="SMART" id="SM00028">
    <property type="entry name" value="TPR"/>
    <property type="match status" value="12"/>
</dbReference>
<protein>
    <submittedName>
        <fullName evidence="3">Tetratricopeptide repeat protein</fullName>
    </submittedName>
</protein>
<keyword evidence="2" id="KW-0732">Signal</keyword>
<dbReference type="SUPFAM" id="SSF48452">
    <property type="entry name" value="TPR-like"/>
    <property type="match status" value="5"/>
</dbReference>
<feature type="repeat" description="TPR" evidence="1">
    <location>
        <begin position="276"/>
        <end position="309"/>
    </location>
</feature>
<dbReference type="Gene3D" id="1.25.40.10">
    <property type="entry name" value="Tetratricopeptide repeat domain"/>
    <property type="match status" value="9"/>
</dbReference>
<organism evidence="3 4">
    <name type="scientific">Psychroflexus aurantiacus</name>
    <dbReference type="NCBI Taxonomy" id="2709310"/>
    <lineage>
        <taxon>Bacteria</taxon>
        <taxon>Pseudomonadati</taxon>
        <taxon>Bacteroidota</taxon>
        <taxon>Flavobacteriia</taxon>
        <taxon>Flavobacteriales</taxon>
        <taxon>Flavobacteriaceae</taxon>
        <taxon>Psychroflexus</taxon>
    </lineage>
</organism>
<dbReference type="Proteomes" id="UP000478505">
    <property type="component" value="Unassembled WGS sequence"/>
</dbReference>
<gene>
    <name evidence="3" type="ORF">G3567_04390</name>
</gene>
<dbReference type="InterPro" id="IPR019734">
    <property type="entry name" value="TPR_rpt"/>
</dbReference>
<feature type="chain" id="PRO_5025393420" evidence="2">
    <location>
        <begin position="19"/>
        <end position="1003"/>
    </location>
</feature>
<accession>A0A6B3QYY9</accession>
<feature type="repeat" description="TPR" evidence="1">
    <location>
        <begin position="535"/>
        <end position="568"/>
    </location>
</feature>
<dbReference type="AlphaFoldDB" id="A0A6B3QYY9"/>
<dbReference type="RefSeq" id="WP_164004106.1">
    <property type="nucleotide sequence ID" value="NZ_JAAIKD010000002.1"/>
</dbReference>
<dbReference type="PANTHER" id="PTHR12558">
    <property type="entry name" value="CELL DIVISION CYCLE 16,23,27"/>
    <property type="match status" value="1"/>
</dbReference>
<reference evidence="3 4" key="1">
    <citation type="submission" date="2020-02" db="EMBL/GenBank/DDBJ databases">
        <title>Flavobacteriaceae Psychroflexus bacterium YR1-1, complete genome.</title>
        <authorList>
            <person name="Li Y."/>
            <person name="Wu S."/>
        </authorList>
    </citation>
    <scope>NUCLEOTIDE SEQUENCE [LARGE SCALE GENOMIC DNA]</scope>
    <source>
        <strain evidence="3 4">YR1-1</strain>
    </source>
</reference>
<evidence type="ECO:0000313" key="4">
    <source>
        <dbReference type="Proteomes" id="UP000478505"/>
    </source>
</evidence>